<dbReference type="Proteomes" id="UP001162501">
    <property type="component" value="Chromosome 10"/>
</dbReference>
<proteinExistence type="predicted"/>
<organism evidence="1 2">
    <name type="scientific">Rangifer tarandus platyrhynchus</name>
    <name type="common">Svalbard reindeer</name>
    <dbReference type="NCBI Taxonomy" id="3082113"/>
    <lineage>
        <taxon>Eukaryota</taxon>
        <taxon>Metazoa</taxon>
        <taxon>Chordata</taxon>
        <taxon>Craniata</taxon>
        <taxon>Vertebrata</taxon>
        <taxon>Euteleostomi</taxon>
        <taxon>Mammalia</taxon>
        <taxon>Eutheria</taxon>
        <taxon>Laurasiatheria</taxon>
        <taxon>Artiodactyla</taxon>
        <taxon>Ruminantia</taxon>
        <taxon>Pecora</taxon>
        <taxon>Cervidae</taxon>
        <taxon>Odocoileinae</taxon>
        <taxon>Rangifer</taxon>
    </lineage>
</organism>
<evidence type="ECO:0000313" key="1">
    <source>
        <dbReference type="EMBL" id="CAM9420314.1"/>
    </source>
</evidence>
<evidence type="ECO:0000313" key="2">
    <source>
        <dbReference type="Proteomes" id="UP001162501"/>
    </source>
</evidence>
<reference evidence="1" key="2">
    <citation type="submission" date="2025-03" db="EMBL/GenBank/DDBJ databases">
        <authorList>
            <consortium name="ELIXIR-Norway"/>
            <consortium name="Elixir Norway"/>
        </authorList>
    </citation>
    <scope>NUCLEOTIDE SEQUENCE</scope>
</reference>
<dbReference type="EMBL" id="OX596094">
    <property type="protein sequence ID" value="CAM9420314.1"/>
    <property type="molecule type" value="Genomic_DNA"/>
</dbReference>
<accession>A0AC59Y639</accession>
<sequence>MTPFLGRTSVPSSFVCLFIFYILSYLLSKMMGCFSGHLMSSASGQKLFCEVCSAFKCSFDEFVGEKVVSPSYSSAILAPPLARGILTLQPGIKPMPPAVEAWSLNHWTTREVR</sequence>
<reference evidence="1" key="1">
    <citation type="submission" date="2023-05" db="EMBL/GenBank/DDBJ databases">
        <authorList>
            <consortium name="ELIXIR-Norway"/>
        </authorList>
    </citation>
    <scope>NUCLEOTIDE SEQUENCE</scope>
</reference>
<gene>
    <name evidence="1" type="ORF">MRATA1EN22A_LOCUS2270</name>
</gene>
<protein>
    <submittedName>
        <fullName evidence="1">Uncharacterized protein</fullName>
    </submittedName>
</protein>
<name>A0AC59Y639_RANTA</name>